<accession>A0AAD3S2N7</accession>
<keyword evidence="2" id="KW-1185">Reference proteome</keyword>
<dbReference type="EMBL" id="BSYO01000004">
    <property type="protein sequence ID" value="GMH03340.1"/>
    <property type="molecule type" value="Genomic_DNA"/>
</dbReference>
<name>A0AAD3S2N7_NEPGR</name>
<gene>
    <name evidence="1" type="ORF">Nepgr_005179</name>
</gene>
<dbReference type="Proteomes" id="UP001279734">
    <property type="component" value="Unassembled WGS sequence"/>
</dbReference>
<proteinExistence type="predicted"/>
<reference evidence="1" key="1">
    <citation type="submission" date="2023-05" db="EMBL/GenBank/DDBJ databases">
        <title>Nepenthes gracilis genome sequencing.</title>
        <authorList>
            <person name="Fukushima K."/>
        </authorList>
    </citation>
    <scope>NUCLEOTIDE SEQUENCE</scope>
    <source>
        <strain evidence="1">SING2019-196</strain>
    </source>
</reference>
<evidence type="ECO:0000313" key="2">
    <source>
        <dbReference type="Proteomes" id="UP001279734"/>
    </source>
</evidence>
<evidence type="ECO:0000313" key="1">
    <source>
        <dbReference type="EMBL" id="GMH03340.1"/>
    </source>
</evidence>
<sequence length="102" mass="11026">MASSGAASFSLSPSFFIISCFYSPRWRFCFLGPACGEFSRIFSSLAELIRLSDAFKVKDGLVPLITTSDLVEALISNCIKVSSVARVMLNNGFLRSDALDSG</sequence>
<organism evidence="1 2">
    <name type="scientific">Nepenthes gracilis</name>
    <name type="common">Slender pitcher plant</name>
    <dbReference type="NCBI Taxonomy" id="150966"/>
    <lineage>
        <taxon>Eukaryota</taxon>
        <taxon>Viridiplantae</taxon>
        <taxon>Streptophyta</taxon>
        <taxon>Embryophyta</taxon>
        <taxon>Tracheophyta</taxon>
        <taxon>Spermatophyta</taxon>
        <taxon>Magnoliopsida</taxon>
        <taxon>eudicotyledons</taxon>
        <taxon>Gunneridae</taxon>
        <taxon>Pentapetalae</taxon>
        <taxon>Caryophyllales</taxon>
        <taxon>Nepenthaceae</taxon>
        <taxon>Nepenthes</taxon>
    </lineage>
</organism>
<dbReference type="AlphaFoldDB" id="A0AAD3S2N7"/>
<protein>
    <submittedName>
        <fullName evidence="1">Uncharacterized protein</fullName>
    </submittedName>
</protein>
<comment type="caution">
    <text evidence="1">The sequence shown here is derived from an EMBL/GenBank/DDBJ whole genome shotgun (WGS) entry which is preliminary data.</text>
</comment>